<proteinExistence type="predicted"/>
<accession>A0AAV3Z9G3</accession>
<sequence>MQYHQNHRAGRLQLTISKAMGVTLFFLLVFTVTYPVLNHTFPPTLLTSLVAFGDSQYSKIRYAKLNRPSYWFSENLWGWRELLILRISVGITFKYLYFKIEENCGNYEKAPCLVTDDKHIVYSKI</sequence>
<organism evidence="2 3">
    <name type="scientific">Plakobranchus ocellatus</name>
    <dbReference type="NCBI Taxonomy" id="259542"/>
    <lineage>
        <taxon>Eukaryota</taxon>
        <taxon>Metazoa</taxon>
        <taxon>Spiralia</taxon>
        <taxon>Lophotrochozoa</taxon>
        <taxon>Mollusca</taxon>
        <taxon>Gastropoda</taxon>
        <taxon>Heterobranchia</taxon>
        <taxon>Euthyneura</taxon>
        <taxon>Panpulmonata</taxon>
        <taxon>Sacoglossa</taxon>
        <taxon>Placobranchoidea</taxon>
        <taxon>Plakobranchidae</taxon>
        <taxon>Plakobranchus</taxon>
    </lineage>
</organism>
<keyword evidence="1" id="KW-0472">Membrane</keyword>
<dbReference type="AlphaFoldDB" id="A0AAV3Z9G3"/>
<protein>
    <submittedName>
        <fullName evidence="2">Uncharacterized protein</fullName>
    </submittedName>
</protein>
<feature type="transmembrane region" description="Helical" evidence="1">
    <location>
        <begin position="12"/>
        <end position="37"/>
    </location>
</feature>
<gene>
    <name evidence="2" type="ORF">PoB_001761200</name>
</gene>
<feature type="transmembrane region" description="Helical" evidence="1">
    <location>
        <begin position="77"/>
        <end position="97"/>
    </location>
</feature>
<evidence type="ECO:0000313" key="2">
    <source>
        <dbReference type="EMBL" id="GFN91106.1"/>
    </source>
</evidence>
<reference evidence="2 3" key="1">
    <citation type="journal article" date="2021" name="Elife">
        <title>Chloroplast acquisition without the gene transfer in kleptoplastic sea slugs, Plakobranchus ocellatus.</title>
        <authorList>
            <person name="Maeda T."/>
            <person name="Takahashi S."/>
            <person name="Yoshida T."/>
            <person name="Shimamura S."/>
            <person name="Takaki Y."/>
            <person name="Nagai Y."/>
            <person name="Toyoda A."/>
            <person name="Suzuki Y."/>
            <person name="Arimoto A."/>
            <person name="Ishii H."/>
            <person name="Satoh N."/>
            <person name="Nishiyama T."/>
            <person name="Hasebe M."/>
            <person name="Maruyama T."/>
            <person name="Minagawa J."/>
            <person name="Obokata J."/>
            <person name="Shigenobu S."/>
        </authorList>
    </citation>
    <scope>NUCLEOTIDE SEQUENCE [LARGE SCALE GENOMIC DNA]</scope>
</reference>
<name>A0AAV3Z9G3_9GAST</name>
<comment type="caution">
    <text evidence="2">The sequence shown here is derived from an EMBL/GenBank/DDBJ whole genome shotgun (WGS) entry which is preliminary data.</text>
</comment>
<keyword evidence="3" id="KW-1185">Reference proteome</keyword>
<dbReference type="EMBL" id="BLXT01002087">
    <property type="protein sequence ID" value="GFN91106.1"/>
    <property type="molecule type" value="Genomic_DNA"/>
</dbReference>
<evidence type="ECO:0000313" key="3">
    <source>
        <dbReference type="Proteomes" id="UP000735302"/>
    </source>
</evidence>
<dbReference type="Proteomes" id="UP000735302">
    <property type="component" value="Unassembled WGS sequence"/>
</dbReference>
<keyword evidence="1" id="KW-1133">Transmembrane helix</keyword>
<keyword evidence="1" id="KW-0812">Transmembrane</keyword>
<evidence type="ECO:0000256" key="1">
    <source>
        <dbReference type="SAM" id="Phobius"/>
    </source>
</evidence>